<keyword evidence="7" id="KW-0472">Membrane</keyword>
<evidence type="ECO:0000259" key="8">
    <source>
        <dbReference type="PROSITE" id="PS51645"/>
    </source>
</evidence>
<reference evidence="9 10" key="1">
    <citation type="submission" date="2012-06" db="EMBL/GenBank/DDBJ databases">
        <title>The complete chromosome of genome of Turneriella parva DSM 21527.</title>
        <authorList>
            <consortium name="US DOE Joint Genome Institute (JGI-PGF)"/>
            <person name="Lucas S."/>
            <person name="Han J."/>
            <person name="Lapidus A."/>
            <person name="Bruce D."/>
            <person name="Goodwin L."/>
            <person name="Pitluck S."/>
            <person name="Peters L."/>
            <person name="Kyrpides N."/>
            <person name="Mavromatis K."/>
            <person name="Ivanova N."/>
            <person name="Mikhailova N."/>
            <person name="Chertkov O."/>
            <person name="Detter J.C."/>
            <person name="Tapia R."/>
            <person name="Han C."/>
            <person name="Land M."/>
            <person name="Hauser L."/>
            <person name="Markowitz V."/>
            <person name="Cheng J.-F."/>
            <person name="Hugenholtz P."/>
            <person name="Woyke T."/>
            <person name="Wu D."/>
            <person name="Gronow S."/>
            <person name="Wellnitz S."/>
            <person name="Brambilla E."/>
            <person name="Klenk H.-P."/>
            <person name="Eisen J.A."/>
        </authorList>
    </citation>
    <scope>NUCLEOTIDE SEQUENCE [LARGE SCALE GENOMIC DNA]</scope>
    <source>
        <strain evidence="10">ATCC BAA-1111 / DSM 21527 / NCTC 11395 / H</strain>
    </source>
</reference>
<keyword evidence="7" id="KW-0812">Transmembrane</keyword>
<evidence type="ECO:0000313" key="9">
    <source>
        <dbReference type="EMBL" id="AFM10918.1"/>
    </source>
</evidence>
<protein>
    <submittedName>
        <fullName evidence="9">DNA photolyase FAD-binding protein</fullName>
    </submittedName>
</protein>
<keyword evidence="4 6" id="KW-0157">Chromophore</keyword>
<dbReference type="SUPFAM" id="SSF52425">
    <property type="entry name" value="Cryptochrome/photolyase, N-terminal domain"/>
    <property type="match status" value="1"/>
</dbReference>
<keyword evidence="10" id="KW-1185">Reference proteome</keyword>
<dbReference type="STRING" id="869212.Turpa_0258"/>
<dbReference type="GO" id="GO:0003677">
    <property type="term" value="F:DNA binding"/>
    <property type="evidence" value="ECO:0007669"/>
    <property type="project" value="TreeGrafter"/>
</dbReference>
<evidence type="ECO:0000256" key="6">
    <source>
        <dbReference type="RuleBase" id="RU004182"/>
    </source>
</evidence>
<dbReference type="AlphaFoldDB" id="I4B0W1"/>
<dbReference type="OrthoDB" id="9772484at2"/>
<evidence type="ECO:0000256" key="2">
    <source>
        <dbReference type="ARBA" id="ARBA00022630"/>
    </source>
</evidence>
<dbReference type="Pfam" id="PF03441">
    <property type="entry name" value="FAD_binding_7"/>
    <property type="match status" value="1"/>
</dbReference>
<dbReference type="RefSeq" id="WP_014801439.1">
    <property type="nucleotide sequence ID" value="NC_018020.1"/>
</dbReference>
<feature type="binding site" evidence="5">
    <location>
        <position position="264"/>
    </location>
    <ligand>
        <name>FAD</name>
        <dbReference type="ChEBI" id="CHEBI:57692"/>
    </ligand>
</feature>
<dbReference type="GO" id="GO:0006950">
    <property type="term" value="P:response to stress"/>
    <property type="evidence" value="ECO:0007669"/>
    <property type="project" value="UniProtKB-ARBA"/>
</dbReference>
<dbReference type="InterPro" id="IPR002081">
    <property type="entry name" value="Cryptochrome/DNA_photolyase_1"/>
</dbReference>
<evidence type="ECO:0000313" key="10">
    <source>
        <dbReference type="Proteomes" id="UP000006048"/>
    </source>
</evidence>
<dbReference type="Gene3D" id="1.10.579.10">
    <property type="entry name" value="DNA Cyclobutane Dipyrimidine Photolyase, subunit A, domain 3"/>
    <property type="match status" value="1"/>
</dbReference>
<dbReference type="InterPro" id="IPR018394">
    <property type="entry name" value="DNA_photolyase_1_CS_C"/>
</dbReference>
<dbReference type="Pfam" id="PF00875">
    <property type="entry name" value="DNA_photolyase"/>
    <property type="match status" value="1"/>
</dbReference>
<dbReference type="KEGG" id="tpx:Turpa_0258"/>
<dbReference type="InterPro" id="IPR006050">
    <property type="entry name" value="DNA_photolyase_N"/>
</dbReference>
<proteinExistence type="inferred from homology"/>
<keyword evidence="7" id="KW-1133">Transmembrane helix</keyword>
<dbReference type="Gene3D" id="1.25.40.80">
    <property type="match status" value="1"/>
</dbReference>
<dbReference type="GO" id="GO:0003904">
    <property type="term" value="F:deoxyribodipyrimidine photo-lyase activity"/>
    <property type="evidence" value="ECO:0007669"/>
    <property type="project" value="TreeGrafter"/>
</dbReference>
<dbReference type="InterPro" id="IPR014729">
    <property type="entry name" value="Rossmann-like_a/b/a_fold"/>
</dbReference>
<comment type="cofactor">
    <cofactor evidence="1">
        <name>(6R)-5,10-methylene-5,6,7,8-tetrahydrofolate</name>
        <dbReference type="ChEBI" id="CHEBI:15636"/>
    </cofactor>
</comment>
<evidence type="ECO:0000256" key="5">
    <source>
        <dbReference type="PIRSR" id="PIRSR602081-1"/>
    </source>
</evidence>
<dbReference type="HOGENOM" id="CLU_010348_2_2_12"/>
<dbReference type="PANTHER" id="PTHR11455">
    <property type="entry name" value="CRYPTOCHROME"/>
    <property type="match status" value="1"/>
</dbReference>
<dbReference type="EMBL" id="CP002959">
    <property type="protein sequence ID" value="AFM10918.1"/>
    <property type="molecule type" value="Genomic_DNA"/>
</dbReference>
<dbReference type="InterPro" id="IPR005101">
    <property type="entry name" value="Cryptochr/Photolyase_FAD-bd"/>
</dbReference>
<comment type="similarity">
    <text evidence="6">Belongs to the DNA photolyase family.</text>
</comment>
<organism evidence="9 10">
    <name type="scientific">Turneriella parva (strain ATCC BAA-1111 / DSM 21527 / NCTC 11395 / H)</name>
    <name type="common">Leptospira parva</name>
    <dbReference type="NCBI Taxonomy" id="869212"/>
    <lineage>
        <taxon>Bacteria</taxon>
        <taxon>Pseudomonadati</taxon>
        <taxon>Spirochaetota</taxon>
        <taxon>Spirochaetia</taxon>
        <taxon>Leptospirales</taxon>
        <taxon>Leptospiraceae</taxon>
        <taxon>Turneriella</taxon>
    </lineage>
</organism>
<name>I4B0W1_TURPD</name>
<dbReference type="PANTHER" id="PTHR11455:SF9">
    <property type="entry name" value="CRYPTOCHROME CIRCADIAN CLOCK 5 ISOFORM X1"/>
    <property type="match status" value="1"/>
</dbReference>
<gene>
    <name evidence="9" type="ordered locus">Turpa_0258</name>
</gene>
<dbReference type="InterPro" id="IPR036155">
    <property type="entry name" value="Crypto/Photolyase_N_sf"/>
</dbReference>
<dbReference type="GO" id="GO:0006139">
    <property type="term" value="P:nucleobase-containing compound metabolic process"/>
    <property type="evidence" value="ECO:0007669"/>
    <property type="project" value="UniProtKB-ARBA"/>
</dbReference>
<feature type="transmembrane region" description="Helical" evidence="7">
    <location>
        <begin position="30"/>
        <end position="52"/>
    </location>
</feature>
<dbReference type="PROSITE" id="PS00394">
    <property type="entry name" value="DNA_PHOTOLYASES_1_1"/>
    <property type="match status" value="1"/>
</dbReference>
<dbReference type="Gene3D" id="3.40.50.620">
    <property type="entry name" value="HUPs"/>
    <property type="match status" value="1"/>
</dbReference>
<feature type="domain" description="Photolyase/cryptochrome alpha/beta" evidence="8">
    <location>
        <begin position="13"/>
        <end position="143"/>
    </location>
</feature>
<comment type="cofactor">
    <cofactor evidence="5">
        <name>FAD</name>
        <dbReference type="ChEBI" id="CHEBI:57692"/>
    </cofactor>
    <text evidence="5">Binds 1 FAD per subunit.</text>
</comment>
<feature type="binding site" evidence="5">
    <location>
        <begin position="267"/>
        <end position="274"/>
    </location>
    <ligand>
        <name>FAD</name>
        <dbReference type="ChEBI" id="CHEBI:57692"/>
    </ligand>
</feature>
<evidence type="ECO:0000256" key="1">
    <source>
        <dbReference type="ARBA" id="ARBA00001932"/>
    </source>
</evidence>
<accession>I4B0W1</accession>
<dbReference type="PROSITE" id="PS51645">
    <property type="entry name" value="PHR_CRY_ALPHA_BETA"/>
    <property type="match status" value="1"/>
</dbReference>
<evidence type="ECO:0000256" key="3">
    <source>
        <dbReference type="ARBA" id="ARBA00022827"/>
    </source>
</evidence>
<dbReference type="SUPFAM" id="SSF48173">
    <property type="entry name" value="Cryptochrome/photolyase FAD-binding domain"/>
    <property type="match status" value="1"/>
</dbReference>
<dbReference type="GO" id="GO:0009416">
    <property type="term" value="P:response to light stimulus"/>
    <property type="evidence" value="ECO:0007669"/>
    <property type="project" value="TreeGrafter"/>
</dbReference>
<dbReference type="PRINTS" id="PR00147">
    <property type="entry name" value="DNAPHOTLYASE"/>
</dbReference>
<evidence type="ECO:0000256" key="4">
    <source>
        <dbReference type="ARBA" id="ARBA00022991"/>
    </source>
</evidence>
<evidence type="ECO:0000256" key="7">
    <source>
        <dbReference type="SAM" id="Phobius"/>
    </source>
</evidence>
<dbReference type="PROSITE" id="PS00691">
    <property type="entry name" value="DNA_PHOTOLYASES_1_2"/>
    <property type="match status" value="1"/>
</dbReference>
<sequence length="444" mass="51133">MKGNGTVQRDENSLAIHWFRRDLRLDDNTALNAALATGLPVMCVFIFDPNILRHLKIKNDSRITFIFDTLQKLDADLRARGSMLRIFFDAPLSVYERLFQSFNVRGIWCNEDYEPYARERDAAVAGLCKAKGAEFHAHKDHVVFAPHEVLKDDGKPYNVFTPYSRRWLARFADEPPVYHELASKGKFLPATADHQNPGLRAIGFERSAIAVPPPLFDAALIEHYSDTRDIPSVAGTSRLGVHLRFGTVSIRALAALAARLSQKFLAELIWREFYQMIIWYYPHTTKRPFRAIYEQLKFPGSEADFKAWTRGETGYPLVDAGMRELVATGFMHNRVRMLVASFLTKHLLCDWRWGEHFFAQHLLDFELASNVGGWQWSAGIGVDAAPYFRIFNPSEQQKKFDPKNIYIDRWLKNDNFFGTEARAPIVDHRFARERCLKFFSTVHP</sequence>
<keyword evidence="2 5" id="KW-0285">Flavoprotein</keyword>
<dbReference type="Proteomes" id="UP000006048">
    <property type="component" value="Chromosome"/>
</dbReference>
<dbReference type="InterPro" id="IPR036134">
    <property type="entry name" value="Crypto/Photolyase_FAD-like_sf"/>
</dbReference>
<dbReference type="PATRIC" id="fig|869212.3.peg.220"/>
<dbReference type="GO" id="GO:0071949">
    <property type="term" value="F:FAD binding"/>
    <property type="evidence" value="ECO:0007669"/>
    <property type="project" value="TreeGrafter"/>
</dbReference>
<keyword evidence="3 5" id="KW-0274">FAD</keyword>
<feature type="binding site" evidence="5">
    <location>
        <position position="224"/>
    </location>
    <ligand>
        <name>FAD</name>
        <dbReference type="ChEBI" id="CHEBI:57692"/>
    </ligand>
</feature>